<organism evidence="1 2">
    <name type="scientific">Dictyobacter alpinus</name>
    <dbReference type="NCBI Taxonomy" id="2014873"/>
    <lineage>
        <taxon>Bacteria</taxon>
        <taxon>Bacillati</taxon>
        <taxon>Chloroflexota</taxon>
        <taxon>Ktedonobacteria</taxon>
        <taxon>Ktedonobacterales</taxon>
        <taxon>Dictyobacteraceae</taxon>
        <taxon>Dictyobacter</taxon>
    </lineage>
</organism>
<dbReference type="SUPFAM" id="SSF55781">
    <property type="entry name" value="GAF domain-like"/>
    <property type="match status" value="1"/>
</dbReference>
<evidence type="ECO:0000313" key="1">
    <source>
        <dbReference type="EMBL" id="GCE28250.1"/>
    </source>
</evidence>
<accession>A0A402BAB1</accession>
<dbReference type="Proteomes" id="UP000287171">
    <property type="component" value="Unassembled WGS sequence"/>
</dbReference>
<dbReference type="InterPro" id="IPR029016">
    <property type="entry name" value="GAF-like_dom_sf"/>
</dbReference>
<dbReference type="RefSeq" id="WP_126628492.1">
    <property type="nucleotide sequence ID" value="NZ_BIFT01000001.1"/>
</dbReference>
<dbReference type="OrthoDB" id="145547at2"/>
<dbReference type="Gene3D" id="3.30.450.40">
    <property type="match status" value="1"/>
</dbReference>
<keyword evidence="2" id="KW-1185">Reference proteome</keyword>
<gene>
    <name evidence="1" type="ORF">KDA_37340</name>
</gene>
<proteinExistence type="predicted"/>
<protein>
    <submittedName>
        <fullName evidence="1">Uncharacterized protein</fullName>
    </submittedName>
</protein>
<reference evidence="2" key="1">
    <citation type="submission" date="2018-12" db="EMBL/GenBank/DDBJ databases">
        <title>Tengunoibacter tsumagoiensis gen. nov., sp. nov., Dictyobacter kobayashii sp. nov., D. alpinus sp. nov., and D. joshuensis sp. nov. and description of Dictyobacteraceae fam. nov. within the order Ktedonobacterales isolated from Tengu-no-mugimeshi.</title>
        <authorList>
            <person name="Wang C.M."/>
            <person name="Zheng Y."/>
            <person name="Sakai Y."/>
            <person name="Toyoda A."/>
            <person name="Minakuchi Y."/>
            <person name="Abe K."/>
            <person name="Yokota A."/>
            <person name="Yabe S."/>
        </authorList>
    </citation>
    <scope>NUCLEOTIDE SEQUENCE [LARGE SCALE GENOMIC DNA]</scope>
    <source>
        <strain evidence="2">Uno16</strain>
    </source>
</reference>
<sequence length="329" mass="37171">MQEARTWRELLGIIIKDNKEKQHLIETLKITPITLTRWINGESDPRPQNLRQLLNALPPKYQELMRKLIKEEQGFGDFTPPILEPMITTIPSEFYSRVLAAHASTTENLRFWSTCNLILQQALGHLDPERRGMSIWVVRCMPPSGPYYKVRSLRESVGIGTPPWGNNLEQNAMFLGAESLAGNVVTLCRPGIIQNLEIEHNLMPATHVEHEKSAAIYPILNAGRVGGVLLVSSAEINYFLPSARVNLVKGYADLVALAFEAKDFYPPEDIALSVMPPHAQQKPYFTRFRQMVSETILQAAAQQQVLSNLQADLLVWQKLEEALLELSIR</sequence>
<name>A0A402BAB1_9CHLR</name>
<dbReference type="AlphaFoldDB" id="A0A402BAB1"/>
<evidence type="ECO:0000313" key="2">
    <source>
        <dbReference type="Proteomes" id="UP000287171"/>
    </source>
</evidence>
<dbReference type="EMBL" id="BIFT01000001">
    <property type="protein sequence ID" value="GCE28250.1"/>
    <property type="molecule type" value="Genomic_DNA"/>
</dbReference>
<comment type="caution">
    <text evidence="1">The sequence shown here is derived from an EMBL/GenBank/DDBJ whole genome shotgun (WGS) entry which is preliminary data.</text>
</comment>